<dbReference type="InterPro" id="IPR052945">
    <property type="entry name" value="Mitotic_Regulator"/>
</dbReference>
<dbReference type="STRING" id="1348612.A0A397J0H3"/>
<organism evidence="2 3">
    <name type="scientific">Diversispora epigaea</name>
    <dbReference type="NCBI Taxonomy" id="1348612"/>
    <lineage>
        <taxon>Eukaryota</taxon>
        <taxon>Fungi</taxon>
        <taxon>Fungi incertae sedis</taxon>
        <taxon>Mucoromycota</taxon>
        <taxon>Glomeromycotina</taxon>
        <taxon>Glomeromycetes</taxon>
        <taxon>Diversisporales</taxon>
        <taxon>Diversisporaceae</taxon>
        <taxon>Diversispora</taxon>
    </lineage>
</organism>
<dbReference type="SUPFAM" id="SSF81901">
    <property type="entry name" value="HCP-like"/>
    <property type="match status" value="2"/>
</dbReference>
<evidence type="ECO:0000313" key="2">
    <source>
        <dbReference type="EMBL" id="RHZ81795.1"/>
    </source>
</evidence>
<dbReference type="EMBL" id="PQFF01000109">
    <property type="protein sequence ID" value="RHZ81795.1"/>
    <property type="molecule type" value="Genomic_DNA"/>
</dbReference>
<feature type="domain" description="Protein kinase" evidence="1">
    <location>
        <begin position="37"/>
        <end position="290"/>
    </location>
</feature>
<dbReference type="PANTHER" id="PTHR43628:SF1">
    <property type="entry name" value="CHITIN SYNTHASE REGULATORY FACTOR 2-RELATED"/>
    <property type="match status" value="1"/>
</dbReference>
<comment type="caution">
    <text evidence="2">The sequence shown here is derived from an EMBL/GenBank/DDBJ whole genome shotgun (WGS) entry which is preliminary data.</text>
</comment>
<evidence type="ECO:0000259" key="1">
    <source>
        <dbReference type="PROSITE" id="PS50011"/>
    </source>
</evidence>
<dbReference type="InterPro" id="IPR011990">
    <property type="entry name" value="TPR-like_helical_dom_sf"/>
</dbReference>
<dbReference type="InterPro" id="IPR000719">
    <property type="entry name" value="Prot_kinase_dom"/>
</dbReference>
<dbReference type="AlphaFoldDB" id="A0A397J0H3"/>
<keyword evidence="3" id="KW-1185">Reference proteome</keyword>
<reference evidence="2 3" key="1">
    <citation type="submission" date="2018-08" db="EMBL/GenBank/DDBJ databases">
        <title>Genome and evolution of the arbuscular mycorrhizal fungus Diversispora epigaea (formerly Glomus versiforme) and its bacterial endosymbionts.</title>
        <authorList>
            <person name="Sun X."/>
            <person name="Fei Z."/>
            <person name="Harrison M."/>
        </authorList>
    </citation>
    <scope>NUCLEOTIDE SEQUENCE [LARGE SCALE GENOMIC DNA]</scope>
    <source>
        <strain evidence="2 3">IT104</strain>
    </source>
</reference>
<dbReference type="GO" id="GO:0004672">
    <property type="term" value="F:protein kinase activity"/>
    <property type="evidence" value="ECO:0007669"/>
    <property type="project" value="InterPro"/>
</dbReference>
<protein>
    <recommendedName>
        <fullName evidence="1">Protein kinase domain-containing protein</fullName>
    </recommendedName>
</protein>
<dbReference type="Pfam" id="PF07714">
    <property type="entry name" value="PK_Tyr_Ser-Thr"/>
    <property type="match status" value="1"/>
</dbReference>
<dbReference type="PROSITE" id="PS50011">
    <property type="entry name" value="PROTEIN_KINASE_DOM"/>
    <property type="match status" value="1"/>
</dbReference>
<dbReference type="InterPro" id="IPR011009">
    <property type="entry name" value="Kinase-like_dom_sf"/>
</dbReference>
<sequence>MSLEKTNEEKWETLMSNLIIEDTFQREKIPFYQCSEFVNVKLISKNVYEATFKTFQKIIALKYISLNDKFTLDNLINEIKRHRKLEIHDSILKFYGITKQENINNYMIILEYVNEGSLRQYLKTHFQKLDWNAKLNLAKQIANVLMHLHSNNTIHGKFNSENILIHNGIIKLNVFGLTKIISNSLSFLTNNLGPMQYTDPQHLDLFKNKSSDIYGLGIILWEISSGYPPFVMESSSNVDSLNNIVKGKREIAIPGTPQRYEKIYTDCWKPNGNSRPDISQIVKNLSEITIYTSVEFGAPQSQPYNVTDIKLDDLNIQNQKPEIKPYSPFFDATMEVNVFIKDLFELFIDLFNRQFRETRPITIKNYIREHKKNPYGILFEMIRHPYYYWFTSLLGFFYQYGIGTIADNQMAFKFYNLAANQIINASSFPSSFKKLYNVNKEIGNISLANMYSDGLGVEKDTKKAFQIYYKLASKGSLMALNSVAYCYSKGLAQLNVGWCYENGLGIKKDKTKGFHFYIKSARAGNDNAMCDTAYSYGNGIGVYKDEKEAIKWYLKAAEKGHYMAQDNLGWSYNDGIGINRDYKKAFEWFKIAAENNFADSQYMLGKYFYEGYGIKKDIVNAIYWLDKAKDNGSVAANELLKEIIRNMMQ</sequence>
<dbReference type="SMART" id="SM00671">
    <property type="entry name" value="SEL1"/>
    <property type="match status" value="6"/>
</dbReference>
<dbReference type="Gene3D" id="1.25.40.10">
    <property type="entry name" value="Tetratricopeptide repeat domain"/>
    <property type="match status" value="2"/>
</dbReference>
<dbReference type="InterPro" id="IPR001245">
    <property type="entry name" value="Ser-Thr/Tyr_kinase_cat_dom"/>
</dbReference>
<evidence type="ECO:0000313" key="3">
    <source>
        <dbReference type="Proteomes" id="UP000266861"/>
    </source>
</evidence>
<dbReference type="GO" id="GO:0005524">
    <property type="term" value="F:ATP binding"/>
    <property type="evidence" value="ECO:0007669"/>
    <property type="project" value="InterPro"/>
</dbReference>
<dbReference type="PANTHER" id="PTHR43628">
    <property type="entry name" value="ACTIVATOR OF C KINASE PROTEIN 1-RELATED"/>
    <property type="match status" value="1"/>
</dbReference>
<dbReference type="Pfam" id="PF08238">
    <property type="entry name" value="Sel1"/>
    <property type="match status" value="6"/>
</dbReference>
<dbReference type="Proteomes" id="UP000266861">
    <property type="component" value="Unassembled WGS sequence"/>
</dbReference>
<name>A0A397J0H3_9GLOM</name>
<accession>A0A397J0H3</accession>
<dbReference type="SUPFAM" id="SSF56112">
    <property type="entry name" value="Protein kinase-like (PK-like)"/>
    <property type="match status" value="1"/>
</dbReference>
<dbReference type="OrthoDB" id="2253126at2759"/>
<dbReference type="PRINTS" id="PR00109">
    <property type="entry name" value="TYRKINASE"/>
</dbReference>
<dbReference type="InterPro" id="IPR006597">
    <property type="entry name" value="Sel1-like"/>
</dbReference>
<proteinExistence type="predicted"/>
<gene>
    <name evidence="2" type="ORF">Glove_117g177</name>
</gene>
<dbReference type="Gene3D" id="1.10.510.10">
    <property type="entry name" value="Transferase(Phosphotransferase) domain 1"/>
    <property type="match status" value="1"/>
</dbReference>